<feature type="region of interest" description="Disordered" evidence="1">
    <location>
        <begin position="41"/>
        <end position="64"/>
    </location>
</feature>
<dbReference type="EMBL" id="JAGMUU010000019">
    <property type="protein sequence ID" value="KAH7131660.1"/>
    <property type="molecule type" value="Genomic_DNA"/>
</dbReference>
<evidence type="ECO:0000313" key="4">
    <source>
        <dbReference type="Proteomes" id="UP000717696"/>
    </source>
</evidence>
<feature type="compositionally biased region" description="Pro residues" evidence="1">
    <location>
        <begin position="43"/>
        <end position="59"/>
    </location>
</feature>
<accession>A0A9P9IUL7</accession>
<evidence type="ECO:0000313" key="3">
    <source>
        <dbReference type="EMBL" id="KAH7131660.1"/>
    </source>
</evidence>
<comment type="caution">
    <text evidence="3">The sequence shown here is derived from an EMBL/GenBank/DDBJ whole genome shotgun (WGS) entry which is preliminary data.</text>
</comment>
<keyword evidence="4" id="KW-1185">Reference proteome</keyword>
<sequence length="221" mass="23802">MRIQLPSLMLPLLLAQVPLAAARKPCQPYNTPDPTVVATPTFTPEPTPDPISTPTPPAPLETVASPSGRFKLRMASEPYSGRGPLLGSATGAWIMWMFESYDDYWWKLTSDGRLTGVLLDSEFVSTLYQKYEDEGGPIGQPYNMPDPTYGLITCGAVSADGGITSQLSCTGVDPTFTRLQICDAIPGTSFSVNTWIYLGNSLKTGCYDAVLAIKPEIADGN</sequence>
<dbReference type="Proteomes" id="UP000717696">
    <property type="component" value="Unassembled WGS sequence"/>
</dbReference>
<name>A0A9P9IUL7_9HYPO</name>
<feature type="signal peptide" evidence="2">
    <location>
        <begin position="1"/>
        <end position="22"/>
    </location>
</feature>
<evidence type="ECO:0000256" key="2">
    <source>
        <dbReference type="SAM" id="SignalP"/>
    </source>
</evidence>
<keyword evidence="2" id="KW-0732">Signal</keyword>
<dbReference type="AlphaFoldDB" id="A0A9P9IUL7"/>
<reference evidence="3" key="1">
    <citation type="journal article" date="2021" name="Nat. Commun.">
        <title>Genetic determinants of endophytism in the Arabidopsis root mycobiome.</title>
        <authorList>
            <person name="Mesny F."/>
            <person name="Miyauchi S."/>
            <person name="Thiergart T."/>
            <person name="Pickel B."/>
            <person name="Atanasova L."/>
            <person name="Karlsson M."/>
            <person name="Huettel B."/>
            <person name="Barry K.W."/>
            <person name="Haridas S."/>
            <person name="Chen C."/>
            <person name="Bauer D."/>
            <person name="Andreopoulos W."/>
            <person name="Pangilinan J."/>
            <person name="LaButti K."/>
            <person name="Riley R."/>
            <person name="Lipzen A."/>
            <person name="Clum A."/>
            <person name="Drula E."/>
            <person name="Henrissat B."/>
            <person name="Kohler A."/>
            <person name="Grigoriev I.V."/>
            <person name="Martin F.M."/>
            <person name="Hacquard S."/>
        </authorList>
    </citation>
    <scope>NUCLEOTIDE SEQUENCE</scope>
    <source>
        <strain evidence="3">MPI-CAGE-AT-0021</strain>
    </source>
</reference>
<protein>
    <submittedName>
        <fullName evidence="3">Uncharacterized protein</fullName>
    </submittedName>
</protein>
<organism evidence="3 4">
    <name type="scientific">Dactylonectria estremocensis</name>
    <dbReference type="NCBI Taxonomy" id="1079267"/>
    <lineage>
        <taxon>Eukaryota</taxon>
        <taxon>Fungi</taxon>
        <taxon>Dikarya</taxon>
        <taxon>Ascomycota</taxon>
        <taxon>Pezizomycotina</taxon>
        <taxon>Sordariomycetes</taxon>
        <taxon>Hypocreomycetidae</taxon>
        <taxon>Hypocreales</taxon>
        <taxon>Nectriaceae</taxon>
        <taxon>Dactylonectria</taxon>
    </lineage>
</organism>
<feature type="chain" id="PRO_5040319271" evidence="2">
    <location>
        <begin position="23"/>
        <end position="221"/>
    </location>
</feature>
<proteinExistence type="predicted"/>
<evidence type="ECO:0000256" key="1">
    <source>
        <dbReference type="SAM" id="MobiDB-lite"/>
    </source>
</evidence>
<gene>
    <name evidence="3" type="ORF">B0J13DRAFT_563004</name>
</gene>